<dbReference type="EMBL" id="CP042806">
    <property type="protein sequence ID" value="QEE30217.1"/>
    <property type="molecule type" value="Genomic_DNA"/>
</dbReference>
<dbReference type="KEGG" id="talb:FTW19_20895"/>
<evidence type="ECO:0000313" key="3">
    <source>
        <dbReference type="Proteomes" id="UP000321820"/>
    </source>
</evidence>
<protein>
    <submittedName>
        <fullName evidence="2">NAD(P)-dependent alcohol dehydrogenase</fullName>
    </submittedName>
</protein>
<proteinExistence type="predicted"/>
<accession>A0A5B9EIJ5</accession>
<dbReference type="CDD" id="cd08276">
    <property type="entry name" value="MDR7"/>
    <property type="match status" value="1"/>
</dbReference>
<feature type="domain" description="Enoyl reductase (ER)" evidence="1">
    <location>
        <begin position="10"/>
        <end position="332"/>
    </location>
</feature>
<dbReference type="Pfam" id="PF08240">
    <property type="entry name" value="ADH_N"/>
    <property type="match status" value="1"/>
</dbReference>
<evidence type="ECO:0000313" key="2">
    <source>
        <dbReference type="EMBL" id="QEE30217.1"/>
    </source>
</evidence>
<dbReference type="SUPFAM" id="SSF51735">
    <property type="entry name" value="NAD(P)-binding Rossmann-fold domains"/>
    <property type="match status" value="1"/>
</dbReference>
<dbReference type="InterPro" id="IPR013154">
    <property type="entry name" value="ADH-like_N"/>
</dbReference>
<dbReference type="SUPFAM" id="SSF50129">
    <property type="entry name" value="GroES-like"/>
    <property type="match status" value="1"/>
</dbReference>
<dbReference type="SMART" id="SM00829">
    <property type="entry name" value="PKS_ER"/>
    <property type="match status" value="1"/>
</dbReference>
<dbReference type="RefSeq" id="WP_147649486.1">
    <property type="nucleotide sequence ID" value="NZ_CP042806.1"/>
</dbReference>
<dbReference type="InterPro" id="IPR011032">
    <property type="entry name" value="GroES-like_sf"/>
</dbReference>
<evidence type="ECO:0000259" key="1">
    <source>
        <dbReference type="SMART" id="SM00829"/>
    </source>
</evidence>
<dbReference type="Gene3D" id="3.90.180.10">
    <property type="entry name" value="Medium-chain alcohol dehydrogenases, catalytic domain"/>
    <property type="match status" value="1"/>
</dbReference>
<dbReference type="InterPro" id="IPR020843">
    <property type="entry name" value="ER"/>
</dbReference>
<sequence>MKAWALEGFGLENLKMVDIPIPKPGTHEVLIRVSAVSLNYRDKLVVEGLYNPELRFPVTQVADTVGEVIEIGTGASRFQVGDRVISNYATRWIDGRPAVDEVVHTLGNTINGGLAEYLVLNEDALVLAPTYLTNEEASTLPVGALTAWHALVKNGGLSSDQTVLVQGTGGVSIFGLQLASLAGARVIVTSSSDEKLERAKDLGAHDAINYVRKPEWHKEALRLTSERGVDQILEVAAGKSLGQSIEAIRPGGRIAVIGILEGFTSEIPIFPVLQKQVSIQGIVTGSRRMFEEMNAELEKSQIRPVIDTVYSFDDALEAYKHLYRGAFGKIVIRIQQ</sequence>
<dbReference type="InterPro" id="IPR013149">
    <property type="entry name" value="ADH-like_C"/>
</dbReference>
<dbReference type="GO" id="GO:0016491">
    <property type="term" value="F:oxidoreductase activity"/>
    <property type="evidence" value="ECO:0007669"/>
    <property type="project" value="InterPro"/>
</dbReference>
<dbReference type="InterPro" id="IPR052711">
    <property type="entry name" value="Zinc_ADH-like"/>
</dbReference>
<dbReference type="AlphaFoldDB" id="A0A5B9EIJ5"/>
<dbReference type="Pfam" id="PF00107">
    <property type="entry name" value="ADH_zinc_N"/>
    <property type="match status" value="1"/>
</dbReference>
<reference evidence="2 3" key="1">
    <citation type="submission" date="2019-08" db="EMBL/GenBank/DDBJ databases">
        <title>Complete genome sequence of Terriglobus albidus strain ORNL.</title>
        <authorList>
            <person name="Podar M."/>
        </authorList>
    </citation>
    <scope>NUCLEOTIDE SEQUENCE [LARGE SCALE GENOMIC DNA]</scope>
    <source>
        <strain evidence="2 3">ORNL</strain>
    </source>
</reference>
<organism evidence="2 3">
    <name type="scientific">Terriglobus albidus</name>
    <dbReference type="NCBI Taxonomy" id="1592106"/>
    <lineage>
        <taxon>Bacteria</taxon>
        <taxon>Pseudomonadati</taxon>
        <taxon>Acidobacteriota</taxon>
        <taxon>Terriglobia</taxon>
        <taxon>Terriglobales</taxon>
        <taxon>Acidobacteriaceae</taxon>
        <taxon>Terriglobus</taxon>
    </lineage>
</organism>
<name>A0A5B9EIJ5_9BACT</name>
<dbReference type="Proteomes" id="UP000321820">
    <property type="component" value="Chromosome"/>
</dbReference>
<dbReference type="Gene3D" id="3.40.50.720">
    <property type="entry name" value="NAD(P)-binding Rossmann-like Domain"/>
    <property type="match status" value="1"/>
</dbReference>
<dbReference type="PANTHER" id="PTHR45033:SF2">
    <property type="entry name" value="ZINC-TYPE ALCOHOL DEHYDROGENASE-LIKE PROTEIN C1773.06C"/>
    <property type="match status" value="1"/>
</dbReference>
<gene>
    <name evidence="2" type="ORF">FTW19_20895</name>
</gene>
<dbReference type="PANTHER" id="PTHR45033">
    <property type="match status" value="1"/>
</dbReference>
<dbReference type="OrthoDB" id="9787435at2"/>
<dbReference type="InterPro" id="IPR036291">
    <property type="entry name" value="NAD(P)-bd_dom_sf"/>
</dbReference>
<keyword evidence="3" id="KW-1185">Reference proteome</keyword>